<dbReference type="PROSITE" id="PS50006">
    <property type="entry name" value="FHA_DOMAIN"/>
    <property type="match status" value="1"/>
</dbReference>
<sequence length="423" mass="46667">MLSIVAILLLRLLSRRGSRYQVLITGSLCVLGALLLIPAWLWFHLRMVGPQTHLSASEIWGILVYVFVCSWLIPLLALLAAIVRTRAKKISERIHARFATQEQSFSAAASRALQPPHYQPGTLAPFVFGEDTPWGWLEYKNGNFQGQRLALKRAVATLGRDENCDIWLDDEMASRHHAELAWYDGKVCLTDCGSLNGLLLNGQPVQGTVLLEGDNLFEIGSQQFCFLLAEQQEILKDQYDPLVNHTWRSMLDLQGDSNISIPLPSATVPGYDRNPVSTGRPVLETDHSLPFFKAAPQVNYLLIKNGERAGQRLMLEGSIITIGSGDTCSIQLKEPSIEPVHMRVVRVPAGFTLYNEGNSTLLNGKMLHTPPILQVGDVLSLGNLQLEYGVGPQLGNTTMPPIPITKSMSGPVPLRLPSKIKPV</sequence>
<dbReference type="EMBL" id="BIXY01000053">
    <property type="protein sequence ID" value="GCF09860.1"/>
    <property type="molecule type" value="Genomic_DNA"/>
</dbReference>
<dbReference type="InterPro" id="IPR050923">
    <property type="entry name" value="Cell_Proc_Reg/RNA_Proc"/>
</dbReference>
<evidence type="ECO:0000313" key="4">
    <source>
        <dbReference type="Proteomes" id="UP000322530"/>
    </source>
</evidence>
<dbReference type="SUPFAM" id="SSF49879">
    <property type="entry name" value="SMAD/FHA domain"/>
    <property type="match status" value="2"/>
</dbReference>
<gene>
    <name evidence="3" type="ORF">KDI_34240</name>
</gene>
<feature type="domain" description="FHA" evidence="2">
    <location>
        <begin position="156"/>
        <end position="205"/>
    </location>
</feature>
<comment type="caution">
    <text evidence="3">The sequence shown here is derived from an EMBL/GenBank/DDBJ whole genome shotgun (WGS) entry which is preliminary data.</text>
</comment>
<dbReference type="InterPro" id="IPR008984">
    <property type="entry name" value="SMAD_FHA_dom_sf"/>
</dbReference>
<keyword evidence="4" id="KW-1185">Reference proteome</keyword>
<feature type="transmembrane region" description="Helical" evidence="1">
    <location>
        <begin position="62"/>
        <end position="83"/>
    </location>
</feature>
<evidence type="ECO:0000256" key="1">
    <source>
        <dbReference type="SAM" id="Phobius"/>
    </source>
</evidence>
<keyword evidence="1" id="KW-0812">Transmembrane</keyword>
<dbReference type="InterPro" id="IPR000253">
    <property type="entry name" value="FHA_dom"/>
</dbReference>
<evidence type="ECO:0000259" key="2">
    <source>
        <dbReference type="PROSITE" id="PS50006"/>
    </source>
</evidence>
<dbReference type="AlphaFoldDB" id="A0A5A5TE84"/>
<proteinExistence type="predicted"/>
<dbReference type="Pfam" id="PF16697">
    <property type="entry name" value="Yop-YscD_cpl"/>
    <property type="match status" value="1"/>
</dbReference>
<dbReference type="Pfam" id="PF00498">
    <property type="entry name" value="FHA"/>
    <property type="match status" value="1"/>
</dbReference>
<dbReference type="RefSeq" id="WP_149402769.1">
    <property type="nucleotide sequence ID" value="NZ_BIXY01000053.1"/>
</dbReference>
<keyword evidence="1" id="KW-0472">Membrane</keyword>
<reference evidence="3 4" key="1">
    <citation type="submission" date="2019-01" db="EMBL/GenBank/DDBJ databases">
        <title>Draft genome sequence of Dictyobacter sp. Uno17.</title>
        <authorList>
            <person name="Wang C.M."/>
            <person name="Zheng Y."/>
            <person name="Sakai Y."/>
            <person name="Abe K."/>
            <person name="Yokota A."/>
            <person name="Yabe S."/>
        </authorList>
    </citation>
    <scope>NUCLEOTIDE SEQUENCE [LARGE SCALE GENOMIC DNA]</scope>
    <source>
        <strain evidence="3 4">Uno17</strain>
    </source>
</reference>
<evidence type="ECO:0000313" key="3">
    <source>
        <dbReference type="EMBL" id="GCF09860.1"/>
    </source>
</evidence>
<dbReference type="InterPro" id="IPR032030">
    <property type="entry name" value="YscD_cytoplasmic_dom"/>
</dbReference>
<dbReference type="SMART" id="SM00240">
    <property type="entry name" value="FHA"/>
    <property type="match status" value="2"/>
</dbReference>
<dbReference type="CDD" id="cd00060">
    <property type="entry name" value="FHA"/>
    <property type="match status" value="2"/>
</dbReference>
<organism evidence="3 4">
    <name type="scientific">Dictyobacter arantiisoli</name>
    <dbReference type="NCBI Taxonomy" id="2014874"/>
    <lineage>
        <taxon>Bacteria</taxon>
        <taxon>Bacillati</taxon>
        <taxon>Chloroflexota</taxon>
        <taxon>Ktedonobacteria</taxon>
        <taxon>Ktedonobacterales</taxon>
        <taxon>Dictyobacteraceae</taxon>
        <taxon>Dictyobacter</taxon>
    </lineage>
</organism>
<dbReference type="PANTHER" id="PTHR23308">
    <property type="entry name" value="NUCLEAR INHIBITOR OF PROTEIN PHOSPHATASE-1"/>
    <property type="match status" value="1"/>
</dbReference>
<dbReference type="Gene3D" id="2.60.200.20">
    <property type="match status" value="2"/>
</dbReference>
<accession>A0A5A5TE84</accession>
<keyword evidence="1" id="KW-1133">Transmembrane helix</keyword>
<protein>
    <recommendedName>
        <fullName evidence="2">FHA domain-containing protein</fullName>
    </recommendedName>
</protein>
<name>A0A5A5TE84_9CHLR</name>
<dbReference type="OrthoDB" id="9816434at2"/>
<dbReference type="Proteomes" id="UP000322530">
    <property type="component" value="Unassembled WGS sequence"/>
</dbReference>
<feature type="transmembrane region" description="Helical" evidence="1">
    <location>
        <begin position="20"/>
        <end position="42"/>
    </location>
</feature>